<gene>
    <name evidence="6" type="ORF">OEZ85_009302</name>
</gene>
<dbReference type="InterPro" id="IPR045139">
    <property type="entry name" value="Aladin"/>
</dbReference>
<dbReference type="Pfam" id="PF01248">
    <property type="entry name" value="Ribosomal_L7Ae"/>
    <property type="match status" value="1"/>
</dbReference>
<feature type="domain" description="Ribosomal protein eL8/eL30/eS12/Gadd45" evidence="5">
    <location>
        <begin position="454"/>
        <end position="543"/>
    </location>
</feature>
<dbReference type="InterPro" id="IPR029064">
    <property type="entry name" value="Ribosomal_eL30-like_sf"/>
</dbReference>
<dbReference type="Pfam" id="PF00400">
    <property type="entry name" value="WD40"/>
    <property type="match status" value="2"/>
</dbReference>
<dbReference type="PANTHER" id="PTHR14494:SF0">
    <property type="entry name" value="ALADIN"/>
    <property type="match status" value="1"/>
</dbReference>
<keyword evidence="4" id="KW-0687">Ribonucleoprotein</keyword>
<dbReference type="PROSITE" id="PS01082">
    <property type="entry name" value="RIBOSOMAL_L7AE"/>
    <property type="match status" value="1"/>
</dbReference>
<protein>
    <recommendedName>
        <fullName evidence="5">Ribosomal protein eL8/eL30/eS12/Gadd45 domain-containing protein</fullName>
    </recommendedName>
</protein>
<name>A0ABY8U900_TETOB</name>
<dbReference type="SUPFAM" id="SSF55315">
    <property type="entry name" value="L30e-like"/>
    <property type="match status" value="1"/>
</dbReference>
<dbReference type="Proteomes" id="UP001244341">
    <property type="component" value="Chromosome 9b"/>
</dbReference>
<evidence type="ECO:0000256" key="2">
    <source>
        <dbReference type="ARBA" id="ARBA00007337"/>
    </source>
</evidence>
<dbReference type="PRINTS" id="PR00881">
    <property type="entry name" value="L7ARS6FAMILY"/>
</dbReference>
<accession>A0ABY8U900</accession>
<comment type="similarity">
    <text evidence="2">Belongs to the eukaryotic ribosomal protein eL8 family.</text>
</comment>
<evidence type="ECO:0000256" key="4">
    <source>
        <dbReference type="ARBA" id="ARBA00023274"/>
    </source>
</evidence>
<dbReference type="InterPro" id="IPR018492">
    <property type="entry name" value="Ribosomal_eL8/Nhp2"/>
</dbReference>
<dbReference type="PRINTS" id="PR00883">
    <property type="entry name" value="NUCLEARHMG"/>
</dbReference>
<dbReference type="Gene3D" id="3.30.1330.30">
    <property type="match status" value="1"/>
</dbReference>
<dbReference type="Gene3D" id="2.130.10.10">
    <property type="entry name" value="YVTN repeat-like/Quinoprotein amine dehydrogenase"/>
    <property type="match status" value="2"/>
</dbReference>
<dbReference type="InterPro" id="IPR002415">
    <property type="entry name" value="H/ACA_rnp_Nhp2-like"/>
</dbReference>
<dbReference type="InterPro" id="IPR004037">
    <property type="entry name" value="Ribosomal_eL8-like_CS"/>
</dbReference>
<dbReference type="PANTHER" id="PTHR14494">
    <property type="entry name" value="ALADIN/ADRACALIN/AAAS"/>
    <property type="match status" value="1"/>
</dbReference>
<comment type="subcellular location">
    <subcellularLocation>
        <location evidence="1">Nucleus</location>
        <location evidence="1">Nucleolus</location>
    </subcellularLocation>
</comment>
<dbReference type="InterPro" id="IPR001680">
    <property type="entry name" value="WD40_rpt"/>
</dbReference>
<evidence type="ECO:0000256" key="1">
    <source>
        <dbReference type="ARBA" id="ARBA00004604"/>
    </source>
</evidence>
<dbReference type="CDD" id="cd21104">
    <property type="entry name" value="SNU13"/>
    <property type="match status" value="1"/>
</dbReference>
<reference evidence="6 7" key="1">
    <citation type="submission" date="2023-05" db="EMBL/GenBank/DDBJ databases">
        <title>A 100% complete, gapless, phased diploid assembly of the Scenedesmus obliquus UTEX 3031 genome.</title>
        <authorList>
            <person name="Biondi T.C."/>
            <person name="Hanschen E.R."/>
            <person name="Kwon T."/>
            <person name="Eng W."/>
            <person name="Kruse C.P.S."/>
            <person name="Koehler S.I."/>
            <person name="Kunde Y."/>
            <person name="Gleasner C.D."/>
            <person name="You Mak K.T."/>
            <person name="Polle J."/>
            <person name="Hovde B.T."/>
            <person name="Starkenburg S.R."/>
        </authorList>
    </citation>
    <scope>NUCLEOTIDE SEQUENCE [LARGE SCALE GENOMIC DNA]</scope>
    <source>
        <strain evidence="6 7">DOE0152z</strain>
    </source>
</reference>
<dbReference type="EMBL" id="CP126216">
    <property type="protein sequence ID" value="WIA17790.1"/>
    <property type="molecule type" value="Genomic_DNA"/>
</dbReference>
<dbReference type="SMART" id="SM00320">
    <property type="entry name" value="WD40"/>
    <property type="match status" value="3"/>
</dbReference>
<evidence type="ECO:0000313" key="7">
    <source>
        <dbReference type="Proteomes" id="UP001244341"/>
    </source>
</evidence>
<keyword evidence="7" id="KW-1185">Reference proteome</keyword>
<evidence type="ECO:0000259" key="5">
    <source>
        <dbReference type="Pfam" id="PF01248"/>
    </source>
</evidence>
<keyword evidence="3" id="KW-0539">Nucleus</keyword>
<evidence type="ECO:0000256" key="3">
    <source>
        <dbReference type="ARBA" id="ARBA00023242"/>
    </source>
</evidence>
<evidence type="ECO:0000313" key="6">
    <source>
        <dbReference type="EMBL" id="WIA17790.1"/>
    </source>
</evidence>
<dbReference type="InterPro" id="IPR015943">
    <property type="entry name" value="WD40/YVTN_repeat-like_dom_sf"/>
</dbReference>
<sequence>MPALPGRVCAVPVPDADDETLCEVSCRLVGTRDARKTGCTKGLTLPSVQVDVAALDAAFAPHVPVADVSKPAANGTAAGTAGQQQSRNSSPAVQLLMAGAQFVLETLGLPGFLQPAAGPCPPKLLAWHCNKQQLAVGHAGSGAVLLYDLSAAAAGDGVLSQAQQVLTHQLQQQVRCLAWRPVHCSSLAVGCLGGVALWSLGKAPLAASSSQHRGRENGGGGAAAAAAAQGAWVTFLQFKHGCRVSSLSWSPDGRLLAGSSSDCSRVMVWDVALGVGASLRLGLQPITCLQWSPDGGYLFAAARCGRFFLYETATWSLRSWDTPAGSAVTAAAWAPDASAVLLALSGSSQLVALYLVGQPPNLTEQLLPVTLPGVSDAQQDQPGASCIADLAWDPQGSRLARSLQGASPASFTRFNTGSDQPVRPLAAAPEPANMAEAVNPKAYPLADATLTNTIMDIVQQAANYKQLKKGANEATKTLNRGISEFVVMAADTEPIEILLHLPLLAEDKNVPYVFVPSKAALGRACGVSRPVIAASVTTNEGSQLKSQIQSLKDAIEKLLI</sequence>
<organism evidence="6 7">
    <name type="scientific">Tetradesmus obliquus</name>
    <name type="common">Green alga</name>
    <name type="synonym">Acutodesmus obliquus</name>
    <dbReference type="NCBI Taxonomy" id="3088"/>
    <lineage>
        <taxon>Eukaryota</taxon>
        <taxon>Viridiplantae</taxon>
        <taxon>Chlorophyta</taxon>
        <taxon>core chlorophytes</taxon>
        <taxon>Chlorophyceae</taxon>
        <taxon>CS clade</taxon>
        <taxon>Sphaeropleales</taxon>
        <taxon>Scenedesmaceae</taxon>
        <taxon>Tetradesmus</taxon>
    </lineage>
</organism>
<dbReference type="SUPFAM" id="SSF82171">
    <property type="entry name" value="DPP6 N-terminal domain-like"/>
    <property type="match status" value="1"/>
</dbReference>
<dbReference type="InterPro" id="IPR004038">
    <property type="entry name" value="Ribosomal_eL8/eL30/eS12/Gad45"/>
</dbReference>
<proteinExistence type="inferred from homology"/>